<comment type="caution">
    <text evidence="3">The sequence shown here is derived from an EMBL/GenBank/DDBJ whole genome shotgun (WGS) entry which is preliminary data.</text>
</comment>
<evidence type="ECO:0000256" key="1">
    <source>
        <dbReference type="SAM" id="Coils"/>
    </source>
</evidence>
<feature type="compositionally biased region" description="Low complexity" evidence="2">
    <location>
        <begin position="208"/>
        <end position="223"/>
    </location>
</feature>
<accession>A0A9P6WX49</accession>
<evidence type="ECO:0000313" key="3">
    <source>
        <dbReference type="EMBL" id="KAG1300643.1"/>
    </source>
</evidence>
<dbReference type="OrthoDB" id="2283025at2759"/>
<feature type="region of interest" description="Disordered" evidence="2">
    <location>
        <begin position="1"/>
        <end position="20"/>
    </location>
</feature>
<feature type="region of interest" description="Disordered" evidence="2">
    <location>
        <begin position="208"/>
        <end position="252"/>
    </location>
</feature>
<feature type="compositionally biased region" description="Pro residues" evidence="2">
    <location>
        <begin position="238"/>
        <end position="252"/>
    </location>
</feature>
<evidence type="ECO:0000256" key="2">
    <source>
        <dbReference type="SAM" id="MobiDB-lite"/>
    </source>
</evidence>
<dbReference type="Proteomes" id="UP000716291">
    <property type="component" value="Unassembled WGS sequence"/>
</dbReference>
<proteinExistence type="predicted"/>
<gene>
    <name evidence="3" type="ORF">G6F64_012506</name>
</gene>
<dbReference type="AlphaFoldDB" id="A0A9P6WX49"/>
<feature type="coiled-coil region" evidence="1">
    <location>
        <begin position="134"/>
        <end position="168"/>
    </location>
</feature>
<keyword evidence="4" id="KW-1185">Reference proteome</keyword>
<dbReference type="EMBL" id="JAANQT010003899">
    <property type="protein sequence ID" value="KAG1300643.1"/>
    <property type="molecule type" value="Genomic_DNA"/>
</dbReference>
<reference evidence="3" key="1">
    <citation type="journal article" date="2020" name="Microb. Genom.">
        <title>Genetic diversity of clinical and environmental Mucorales isolates obtained from an investigation of mucormycosis cases among solid organ transplant recipients.</title>
        <authorList>
            <person name="Nguyen M.H."/>
            <person name="Kaul D."/>
            <person name="Muto C."/>
            <person name="Cheng S.J."/>
            <person name="Richter R.A."/>
            <person name="Bruno V.M."/>
            <person name="Liu G."/>
            <person name="Beyhan S."/>
            <person name="Sundermann A.J."/>
            <person name="Mounaud S."/>
            <person name="Pasculle A.W."/>
            <person name="Nierman W.C."/>
            <person name="Driscoll E."/>
            <person name="Cumbie R."/>
            <person name="Clancy C.J."/>
            <person name="Dupont C.L."/>
        </authorList>
    </citation>
    <scope>NUCLEOTIDE SEQUENCE</scope>
    <source>
        <strain evidence="3">GL11</strain>
    </source>
</reference>
<name>A0A9P6WX49_RHIOR</name>
<organism evidence="3 4">
    <name type="scientific">Rhizopus oryzae</name>
    <name type="common">Mucormycosis agent</name>
    <name type="synonym">Rhizopus arrhizus var. delemar</name>
    <dbReference type="NCBI Taxonomy" id="64495"/>
    <lineage>
        <taxon>Eukaryota</taxon>
        <taxon>Fungi</taxon>
        <taxon>Fungi incertae sedis</taxon>
        <taxon>Mucoromycota</taxon>
        <taxon>Mucoromycotina</taxon>
        <taxon>Mucoromycetes</taxon>
        <taxon>Mucorales</taxon>
        <taxon>Mucorineae</taxon>
        <taxon>Rhizopodaceae</taxon>
        <taxon>Rhizopus</taxon>
    </lineage>
</organism>
<evidence type="ECO:0000313" key="4">
    <source>
        <dbReference type="Proteomes" id="UP000716291"/>
    </source>
</evidence>
<keyword evidence="1" id="KW-0175">Coiled coil</keyword>
<protein>
    <submittedName>
        <fullName evidence="3">Uncharacterized protein</fullName>
    </submittedName>
</protein>
<sequence>MESTERWTTKKPSSSSLRDKELQRIKSLAVVSVLNKTFADTEPSQVISKRSSELNFSTELQGKYQESLKQLAAAKEQNDHQSQLLLLQEALVQALSEQIDYLTFENEKLLMQRPQLEQEDTVRSIRQTLDTLVHDDWQDQLASVHSRLEETERRIGSVERAAHDLQQETQAQTVCIETKVETLMDRLKEKEDMVDKLYYEQQLSSLFPQPSSSSRSSLHSTSSHGQKPATARLKSIPAPAPPPSAPLPPIPTHPVENIPVIASRHMSISSRPVSSTFSEPVVSQVYYKEFTEQLQQRLSMSKEMDDLSLWTPNDYDEIQRKIESKDWLEDQQKGAFWKGMKKKLRV</sequence>